<dbReference type="GO" id="GO:0003677">
    <property type="term" value="F:DNA binding"/>
    <property type="evidence" value="ECO:0007669"/>
    <property type="project" value="InterPro"/>
</dbReference>
<dbReference type="Gene3D" id="3.30.420.10">
    <property type="entry name" value="Ribonuclease H-like superfamily/Ribonuclease H"/>
    <property type="match status" value="1"/>
</dbReference>
<reference evidence="4 5" key="1">
    <citation type="submission" date="2017-11" db="EMBL/GenBank/DDBJ databases">
        <title>Bacillus camelliae sp. nov., isolated from pu'er tea.</title>
        <authorList>
            <person name="Niu L."/>
        </authorList>
    </citation>
    <scope>NUCLEOTIDE SEQUENCE [LARGE SCALE GENOMIC DNA]</scope>
    <source>
        <strain evidence="4 5">7578-1</strain>
    </source>
</reference>
<dbReference type="InterPro" id="IPR048020">
    <property type="entry name" value="Transpos_IS3"/>
</dbReference>
<dbReference type="PROSITE" id="PS50994">
    <property type="entry name" value="INTEGRASE"/>
    <property type="match status" value="1"/>
</dbReference>
<dbReference type="InterPro" id="IPR001584">
    <property type="entry name" value="Integrase_cat-core"/>
</dbReference>
<keyword evidence="5" id="KW-1185">Reference proteome</keyword>
<dbReference type="Pfam" id="PF13333">
    <property type="entry name" value="rve_2"/>
    <property type="match status" value="1"/>
</dbReference>
<dbReference type="InterPro" id="IPR036397">
    <property type="entry name" value="RNaseH_sf"/>
</dbReference>
<name>A0A2N3LCJ1_9BACI</name>
<keyword evidence="2" id="KW-0175">Coiled coil</keyword>
<dbReference type="InterPro" id="IPR009057">
    <property type="entry name" value="Homeodomain-like_sf"/>
</dbReference>
<feature type="coiled-coil region" evidence="2">
    <location>
        <begin position="62"/>
        <end position="89"/>
    </location>
</feature>
<dbReference type="InterPro" id="IPR002514">
    <property type="entry name" value="Transposase_8"/>
</dbReference>
<evidence type="ECO:0000313" key="5">
    <source>
        <dbReference type="Proteomes" id="UP000233440"/>
    </source>
</evidence>
<dbReference type="PANTHER" id="PTHR46889">
    <property type="entry name" value="TRANSPOSASE INSF FOR INSERTION SEQUENCE IS3B-RELATED"/>
    <property type="match status" value="1"/>
</dbReference>
<evidence type="ECO:0000256" key="2">
    <source>
        <dbReference type="SAM" id="Coils"/>
    </source>
</evidence>
<dbReference type="Gene3D" id="1.10.10.60">
    <property type="entry name" value="Homeodomain-like"/>
    <property type="match status" value="1"/>
</dbReference>
<protein>
    <submittedName>
        <fullName evidence="4">IS3 family transposase</fullName>
    </submittedName>
</protein>
<dbReference type="InterPro" id="IPR050900">
    <property type="entry name" value="Transposase_IS3/IS150/IS904"/>
</dbReference>
<proteinExistence type="predicted"/>
<accession>A0A2N3LCJ1</accession>
<dbReference type="Proteomes" id="UP000233440">
    <property type="component" value="Unassembled WGS sequence"/>
</dbReference>
<organism evidence="4 5">
    <name type="scientific">Heyndrickxia camelliae</name>
    <dbReference type="NCBI Taxonomy" id="1707093"/>
    <lineage>
        <taxon>Bacteria</taxon>
        <taxon>Bacillati</taxon>
        <taxon>Bacillota</taxon>
        <taxon>Bacilli</taxon>
        <taxon>Bacillales</taxon>
        <taxon>Bacillaceae</taxon>
        <taxon>Heyndrickxia</taxon>
    </lineage>
</organism>
<comment type="function">
    <text evidence="1">Involved in the transposition of the insertion sequence.</text>
</comment>
<gene>
    <name evidence="4" type="ORF">CWO92_24855</name>
</gene>
<dbReference type="Pfam" id="PF13276">
    <property type="entry name" value="HTH_21"/>
    <property type="match status" value="1"/>
</dbReference>
<evidence type="ECO:0000256" key="1">
    <source>
        <dbReference type="ARBA" id="ARBA00002286"/>
    </source>
</evidence>
<dbReference type="InterPro" id="IPR012337">
    <property type="entry name" value="RNaseH-like_sf"/>
</dbReference>
<dbReference type="Pfam" id="PF01527">
    <property type="entry name" value="HTH_Tnp_1"/>
    <property type="match status" value="1"/>
</dbReference>
<dbReference type="EMBL" id="PIQO01000059">
    <property type="protein sequence ID" value="PKR82370.1"/>
    <property type="molecule type" value="Genomic_DNA"/>
</dbReference>
<evidence type="ECO:0000313" key="4">
    <source>
        <dbReference type="EMBL" id="PKR82370.1"/>
    </source>
</evidence>
<dbReference type="PANTHER" id="PTHR46889:SF4">
    <property type="entry name" value="TRANSPOSASE INSO FOR INSERTION SEQUENCE ELEMENT IS911B-RELATED"/>
    <property type="match status" value="1"/>
</dbReference>
<dbReference type="NCBIfam" id="NF033516">
    <property type="entry name" value="transpos_IS3"/>
    <property type="match status" value="1"/>
</dbReference>
<dbReference type="GO" id="GO:0004803">
    <property type="term" value="F:transposase activity"/>
    <property type="evidence" value="ECO:0007669"/>
    <property type="project" value="InterPro"/>
</dbReference>
<feature type="domain" description="Integrase catalytic" evidence="3">
    <location>
        <begin position="211"/>
        <end position="371"/>
    </location>
</feature>
<dbReference type="GO" id="GO:0006313">
    <property type="term" value="P:DNA transposition"/>
    <property type="evidence" value="ECO:0007669"/>
    <property type="project" value="InterPro"/>
</dbReference>
<comment type="caution">
    <text evidence="4">The sequence shown here is derived from an EMBL/GenBank/DDBJ whole genome shotgun (WGS) entry which is preliminary data.</text>
</comment>
<evidence type="ECO:0000259" key="3">
    <source>
        <dbReference type="PROSITE" id="PS50994"/>
    </source>
</evidence>
<dbReference type="SUPFAM" id="SSF46689">
    <property type="entry name" value="Homeodomain-like"/>
    <property type="match status" value="1"/>
</dbReference>
<dbReference type="InterPro" id="IPR025948">
    <property type="entry name" value="HTH-like_dom"/>
</dbReference>
<dbReference type="AlphaFoldDB" id="A0A2N3LCJ1"/>
<dbReference type="Pfam" id="PF00665">
    <property type="entry name" value="rve"/>
    <property type="match status" value="1"/>
</dbReference>
<dbReference type="SUPFAM" id="SSF53098">
    <property type="entry name" value="Ribonuclease H-like"/>
    <property type="match status" value="1"/>
</dbReference>
<sequence length="375" mass="44228">MYMAKRERRTFTEEFKQQIVQLYQNGKPRKDIIREYDLTPSSLDKWVNQSQSSGSFKEKDNLTDEQKELIELRKRNKQLEMENDIFKASRADTRTKVNVIKNNRHKYSISAMCKVLQIPRSTYYYEAKERASEDDITSDVIDVFKASRQNYGTRKIKVELKKRGLIVSRRRIGRIMKEQGLVSTYTLAQFKPHTKSCNESEQQNELNRAFDQEEEMTVVVSDLTYVRVNKKWHYVCVFVDLFNREIVGFSTGPNKDALLVYRAFASIKVDLHKIKLFHTDRGNEFKNKLIDDALETFHIQRSLSMKGCPYDNAVAEATFKIIKTEFVKGKHFDSLEELTRELHDYVHWFNHIRIHGTLGYVSPIDYKLKHLKKVV</sequence>
<dbReference type="GO" id="GO:0015074">
    <property type="term" value="P:DNA integration"/>
    <property type="evidence" value="ECO:0007669"/>
    <property type="project" value="InterPro"/>
</dbReference>